<keyword evidence="8" id="KW-1185">Reference proteome</keyword>
<feature type="transmembrane region" description="Helical" evidence="6">
    <location>
        <begin position="332"/>
        <end position="352"/>
    </location>
</feature>
<accession>A0A1E3NZ37</accession>
<keyword evidence="2" id="KW-0813">Transport</keyword>
<dbReference type="PANTHER" id="PTHR43791">
    <property type="entry name" value="PERMEASE-RELATED"/>
    <property type="match status" value="1"/>
</dbReference>
<feature type="transmembrane region" description="Helical" evidence="6">
    <location>
        <begin position="391"/>
        <end position="412"/>
    </location>
</feature>
<evidence type="ECO:0000313" key="7">
    <source>
        <dbReference type="EMBL" id="ODQ58348.1"/>
    </source>
</evidence>
<keyword evidence="4 6" id="KW-1133">Transmembrane helix</keyword>
<dbReference type="Proteomes" id="UP000094112">
    <property type="component" value="Unassembled WGS sequence"/>
</dbReference>
<dbReference type="STRING" id="683960.A0A1E3NZ37"/>
<keyword evidence="5 6" id="KW-0472">Membrane</keyword>
<dbReference type="GO" id="GO:0016020">
    <property type="term" value="C:membrane"/>
    <property type="evidence" value="ECO:0007669"/>
    <property type="project" value="UniProtKB-SubCell"/>
</dbReference>
<name>A0A1E3NZ37_WICAA</name>
<dbReference type="GeneID" id="30201444"/>
<reference evidence="7 8" key="1">
    <citation type="journal article" date="2016" name="Proc. Natl. Acad. Sci. U.S.A.">
        <title>Comparative genomics of biotechnologically important yeasts.</title>
        <authorList>
            <person name="Riley R."/>
            <person name="Haridas S."/>
            <person name="Wolfe K.H."/>
            <person name="Lopes M.R."/>
            <person name="Hittinger C.T."/>
            <person name="Goeker M."/>
            <person name="Salamov A.A."/>
            <person name="Wisecaver J.H."/>
            <person name="Long T.M."/>
            <person name="Calvey C.H."/>
            <person name="Aerts A.L."/>
            <person name="Barry K.W."/>
            <person name="Choi C."/>
            <person name="Clum A."/>
            <person name="Coughlan A.Y."/>
            <person name="Deshpande S."/>
            <person name="Douglass A.P."/>
            <person name="Hanson S.J."/>
            <person name="Klenk H.-P."/>
            <person name="LaButti K.M."/>
            <person name="Lapidus A."/>
            <person name="Lindquist E.A."/>
            <person name="Lipzen A.M."/>
            <person name="Meier-Kolthoff J.P."/>
            <person name="Ohm R.A."/>
            <person name="Otillar R.P."/>
            <person name="Pangilinan J.L."/>
            <person name="Peng Y."/>
            <person name="Rokas A."/>
            <person name="Rosa C.A."/>
            <person name="Scheuner C."/>
            <person name="Sibirny A.A."/>
            <person name="Slot J.C."/>
            <person name="Stielow J.B."/>
            <person name="Sun H."/>
            <person name="Kurtzman C.P."/>
            <person name="Blackwell M."/>
            <person name="Grigoriev I.V."/>
            <person name="Jeffries T.W."/>
        </authorList>
    </citation>
    <scope>NUCLEOTIDE SEQUENCE [LARGE SCALE GENOMIC DNA]</scope>
    <source>
        <strain evidence="8">ATCC 58044 / CBS 1984 / NCYC 433 / NRRL Y-366-8</strain>
    </source>
</reference>
<feature type="transmembrane region" description="Helical" evidence="6">
    <location>
        <begin position="84"/>
        <end position="105"/>
    </location>
</feature>
<proteinExistence type="predicted"/>
<evidence type="ECO:0000256" key="5">
    <source>
        <dbReference type="ARBA" id="ARBA00023136"/>
    </source>
</evidence>
<dbReference type="SUPFAM" id="SSF103473">
    <property type="entry name" value="MFS general substrate transporter"/>
    <property type="match status" value="1"/>
</dbReference>
<evidence type="ECO:0000256" key="1">
    <source>
        <dbReference type="ARBA" id="ARBA00004141"/>
    </source>
</evidence>
<dbReference type="PANTHER" id="PTHR43791:SF9">
    <property type="entry name" value="MAJOR FACILITATOR-TYPE TRANSPORTER HXNP"/>
    <property type="match status" value="1"/>
</dbReference>
<evidence type="ECO:0000313" key="8">
    <source>
        <dbReference type="Proteomes" id="UP000094112"/>
    </source>
</evidence>
<feature type="transmembrane region" description="Helical" evidence="6">
    <location>
        <begin position="302"/>
        <end position="320"/>
    </location>
</feature>
<feature type="transmembrane region" description="Helical" evidence="6">
    <location>
        <begin position="142"/>
        <end position="161"/>
    </location>
</feature>
<organism evidence="7 8">
    <name type="scientific">Wickerhamomyces anomalus (strain ATCC 58044 / CBS 1984 / NCYC 433 / NRRL Y-366-8)</name>
    <name type="common">Yeast</name>
    <name type="synonym">Hansenula anomala</name>
    <dbReference type="NCBI Taxonomy" id="683960"/>
    <lineage>
        <taxon>Eukaryota</taxon>
        <taxon>Fungi</taxon>
        <taxon>Dikarya</taxon>
        <taxon>Ascomycota</taxon>
        <taxon>Saccharomycotina</taxon>
        <taxon>Saccharomycetes</taxon>
        <taxon>Phaffomycetales</taxon>
        <taxon>Wickerhamomycetaceae</taxon>
        <taxon>Wickerhamomyces</taxon>
    </lineage>
</organism>
<dbReference type="InterPro" id="IPR036259">
    <property type="entry name" value="MFS_trans_sf"/>
</dbReference>
<evidence type="ECO:0000256" key="4">
    <source>
        <dbReference type="ARBA" id="ARBA00022989"/>
    </source>
</evidence>
<feature type="transmembrane region" description="Helical" evidence="6">
    <location>
        <begin position="265"/>
        <end position="290"/>
    </location>
</feature>
<evidence type="ECO:0000256" key="3">
    <source>
        <dbReference type="ARBA" id="ARBA00022692"/>
    </source>
</evidence>
<evidence type="ECO:0000256" key="2">
    <source>
        <dbReference type="ARBA" id="ARBA00022448"/>
    </source>
</evidence>
<feature type="transmembrane region" description="Helical" evidence="6">
    <location>
        <begin position="168"/>
        <end position="194"/>
    </location>
</feature>
<dbReference type="OrthoDB" id="2962993at2759"/>
<feature type="transmembrane region" description="Helical" evidence="6">
    <location>
        <begin position="112"/>
        <end position="130"/>
    </location>
</feature>
<feature type="transmembrane region" description="Helical" evidence="6">
    <location>
        <begin position="200"/>
        <end position="217"/>
    </location>
</feature>
<gene>
    <name evidence="7" type="ORF">WICANDRAFT_70275</name>
</gene>
<dbReference type="EMBL" id="KV454212">
    <property type="protein sequence ID" value="ODQ58348.1"/>
    <property type="molecule type" value="Genomic_DNA"/>
</dbReference>
<evidence type="ECO:0000256" key="6">
    <source>
        <dbReference type="SAM" id="Phobius"/>
    </source>
</evidence>
<dbReference type="Gene3D" id="1.20.1250.20">
    <property type="entry name" value="MFS general substrate transporter like domains"/>
    <property type="match status" value="2"/>
</dbReference>
<dbReference type="InterPro" id="IPR011701">
    <property type="entry name" value="MFS"/>
</dbReference>
<dbReference type="FunFam" id="1.20.1250.20:FF:000013">
    <property type="entry name" value="MFS general substrate transporter"/>
    <property type="match status" value="1"/>
</dbReference>
<protein>
    <recommendedName>
        <fullName evidence="9">Major facilitator superfamily (MFS) profile domain-containing protein</fullName>
    </recommendedName>
</protein>
<dbReference type="AlphaFoldDB" id="A0A1E3NZ37"/>
<dbReference type="Pfam" id="PF07690">
    <property type="entry name" value="MFS_1"/>
    <property type="match status" value="1"/>
</dbReference>
<feature type="transmembrane region" description="Helical" evidence="6">
    <location>
        <begin position="358"/>
        <end position="379"/>
    </location>
</feature>
<comment type="subcellular location">
    <subcellularLocation>
        <location evidence="1">Membrane</location>
        <topology evidence="1">Multi-pass membrane protein</topology>
    </subcellularLocation>
</comment>
<sequence>MSLDKELGVTAVKSSSASAEEGALTESYYIDPALQRKYVREVDFKILPVIAVMYFCSAMDRSNISNAFSDGMTKDLNFEGQEYSLLLLLFYIPAGIFDLPFNILTKKYGAKWVLPSLMISWGVLTMITAACKNFAGTLVVRLLIATAESGFFSGCVFYMTLFYTRVELAFRIALFVTASVLAAAFTGLLAYAVFQIESTALHGAATVAISLFAYWWLPSTPSTCRWFSPEIKEVARLRHLKNGSNQVDSKFSWKECKERIMTWQWWVYFCISFTYPLPWTTASLFLTQIIGRFGFHTVKTNLWTVAPNCVGAVAVLCIAYSSDHFRERSYHLCFVLSLSLVGLIILATVDGYEHKAVSYFACFLLCCGAYCPSFLVHSYHNNNNLSESSRAFDSGVFVGLSNLASITASATFRTEYAPNYTPTIIATCVSAFICFCLTFFLGTWQKLENKRRNKEQGVELRAEDVDTNQLVNGTADPRWRYFT</sequence>
<feature type="transmembrane region" description="Helical" evidence="6">
    <location>
        <begin position="424"/>
        <end position="444"/>
    </location>
</feature>
<dbReference type="RefSeq" id="XP_019037555.1">
    <property type="nucleotide sequence ID" value="XM_019184198.1"/>
</dbReference>
<keyword evidence="3 6" id="KW-0812">Transmembrane</keyword>
<dbReference type="GO" id="GO:0022857">
    <property type="term" value="F:transmembrane transporter activity"/>
    <property type="evidence" value="ECO:0007669"/>
    <property type="project" value="InterPro"/>
</dbReference>
<evidence type="ECO:0008006" key="9">
    <source>
        <dbReference type="Google" id="ProtNLM"/>
    </source>
</evidence>